<dbReference type="Proteomes" id="UP000738325">
    <property type="component" value="Unassembled WGS sequence"/>
</dbReference>
<proteinExistence type="predicted"/>
<dbReference type="AlphaFoldDB" id="A0A9P6RIC3"/>
<feature type="region of interest" description="Disordered" evidence="1">
    <location>
        <begin position="28"/>
        <end position="64"/>
    </location>
</feature>
<evidence type="ECO:0000256" key="1">
    <source>
        <dbReference type="SAM" id="MobiDB-lite"/>
    </source>
</evidence>
<keyword evidence="3" id="KW-1185">Reference proteome</keyword>
<accession>A0A9P6RIC3</accession>
<reference evidence="2" key="1">
    <citation type="journal article" date="2020" name="Fungal Divers.">
        <title>Resolving the Mortierellaceae phylogeny through synthesis of multi-gene phylogenetics and phylogenomics.</title>
        <authorList>
            <person name="Vandepol N."/>
            <person name="Liber J."/>
            <person name="Desiro A."/>
            <person name="Na H."/>
            <person name="Kennedy M."/>
            <person name="Barry K."/>
            <person name="Grigoriev I.V."/>
            <person name="Miller A.N."/>
            <person name="O'Donnell K."/>
            <person name="Stajich J.E."/>
            <person name="Bonito G."/>
        </authorList>
    </citation>
    <scope>NUCLEOTIDE SEQUENCE</scope>
    <source>
        <strain evidence="2">REB-010B</strain>
    </source>
</reference>
<dbReference type="OrthoDB" id="2413739at2759"/>
<name>A0A9P6RIC3_9FUNG</name>
<evidence type="ECO:0000313" key="3">
    <source>
        <dbReference type="Proteomes" id="UP000738325"/>
    </source>
</evidence>
<organism evidence="2 3">
    <name type="scientific">Dissophora globulifera</name>
    <dbReference type="NCBI Taxonomy" id="979702"/>
    <lineage>
        <taxon>Eukaryota</taxon>
        <taxon>Fungi</taxon>
        <taxon>Fungi incertae sedis</taxon>
        <taxon>Mucoromycota</taxon>
        <taxon>Mortierellomycotina</taxon>
        <taxon>Mortierellomycetes</taxon>
        <taxon>Mortierellales</taxon>
        <taxon>Mortierellaceae</taxon>
        <taxon>Dissophora</taxon>
    </lineage>
</organism>
<protein>
    <submittedName>
        <fullName evidence="2">Uncharacterized protein</fullName>
    </submittedName>
</protein>
<comment type="caution">
    <text evidence="2">The sequence shown here is derived from an EMBL/GenBank/DDBJ whole genome shotgun (WGS) entry which is preliminary data.</text>
</comment>
<evidence type="ECO:0000313" key="2">
    <source>
        <dbReference type="EMBL" id="KAG0320922.1"/>
    </source>
</evidence>
<sequence length="149" mass="15943">MALVSENSAAILGSLAAKNRISFREDLNDTRHCDDDGFSSDGFSSSDESDDDEETLKDPDTAEIASMEKRALKYRKSLTMLNQFAGLRLGTINGATAEEAALEGSALNGAKQPTKEHLLAAKKSIDDLTAWVNAAALEGDDDPFGDDDD</sequence>
<dbReference type="EMBL" id="JAAAIP010000263">
    <property type="protein sequence ID" value="KAG0320922.1"/>
    <property type="molecule type" value="Genomic_DNA"/>
</dbReference>
<gene>
    <name evidence="2" type="ORF">BGZ99_004248</name>
</gene>